<gene>
    <name evidence="2" type="ORF">Z518_02177</name>
</gene>
<protein>
    <submittedName>
        <fullName evidence="2">Uncharacterized protein</fullName>
    </submittedName>
</protein>
<reference evidence="2 3" key="1">
    <citation type="submission" date="2015-01" db="EMBL/GenBank/DDBJ databases">
        <title>The Genome Sequence of Rhinocladiella mackenzie CBS 650.93.</title>
        <authorList>
            <consortium name="The Broad Institute Genomics Platform"/>
            <person name="Cuomo C."/>
            <person name="de Hoog S."/>
            <person name="Gorbushina A."/>
            <person name="Stielow B."/>
            <person name="Teixiera M."/>
            <person name="Abouelleil A."/>
            <person name="Chapman S.B."/>
            <person name="Priest M."/>
            <person name="Young S.K."/>
            <person name="Wortman J."/>
            <person name="Nusbaum C."/>
            <person name="Birren B."/>
        </authorList>
    </citation>
    <scope>NUCLEOTIDE SEQUENCE [LARGE SCALE GENOMIC DNA]</scope>
    <source>
        <strain evidence="2 3">CBS 650.93</strain>
    </source>
</reference>
<proteinExistence type="predicted"/>
<name>A0A0D2IP01_9EURO</name>
<evidence type="ECO:0000256" key="1">
    <source>
        <dbReference type="SAM" id="MobiDB-lite"/>
    </source>
</evidence>
<dbReference type="AlphaFoldDB" id="A0A0D2IP01"/>
<accession>A0A0D2IP01</accession>
<evidence type="ECO:0000313" key="2">
    <source>
        <dbReference type="EMBL" id="KIX07524.1"/>
    </source>
</evidence>
<dbReference type="VEuPathDB" id="FungiDB:Z518_02177"/>
<dbReference type="GeneID" id="25290248"/>
<dbReference type="EMBL" id="KN847476">
    <property type="protein sequence ID" value="KIX07524.1"/>
    <property type="molecule type" value="Genomic_DNA"/>
</dbReference>
<dbReference type="RefSeq" id="XP_013274660.1">
    <property type="nucleotide sequence ID" value="XM_013419206.1"/>
</dbReference>
<keyword evidence="3" id="KW-1185">Reference proteome</keyword>
<sequence length="65" mass="6799">MDKKGSNMKVPDVPDSALLIRGSNGQMFAALQSDPTFSGTPTQPPSVDPLPRSTTTSGELIVPTL</sequence>
<dbReference type="Proteomes" id="UP000053617">
    <property type="component" value="Unassembled WGS sequence"/>
</dbReference>
<organism evidence="2 3">
    <name type="scientific">Rhinocladiella mackenziei CBS 650.93</name>
    <dbReference type="NCBI Taxonomy" id="1442369"/>
    <lineage>
        <taxon>Eukaryota</taxon>
        <taxon>Fungi</taxon>
        <taxon>Dikarya</taxon>
        <taxon>Ascomycota</taxon>
        <taxon>Pezizomycotina</taxon>
        <taxon>Eurotiomycetes</taxon>
        <taxon>Chaetothyriomycetidae</taxon>
        <taxon>Chaetothyriales</taxon>
        <taxon>Herpotrichiellaceae</taxon>
        <taxon>Rhinocladiella</taxon>
    </lineage>
</organism>
<feature type="region of interest" description="Disordered" evidence="1">
    <location>
        <begin position="31"/>
        <end position="65"/>
    </location>
</feature>
<dbReference type="HOGENOM" id="CLU_2850913_0_0_1"/>
<evidence type="ECO:0000313" key="3">
    <source>
        <dbReference type="Proteomes" id="UP000053617"/>
    </source>
</evidence>
<dbReference type="OrthoDB" id="4157274at2759"/>